<dbReference type="PROSITE" id="PS50294">
    <property type="entry name" value="WD_REPEATS_REGION"/>
    <property type="match status" value="2"/>
</dbReference>
<evidence type="ECO:0000313" key="8">
    <source>
        <dbReference type="EMBL" id="CDF37970.1"/>
    </source>
</evidence>
<keyword evidence="4" id="KW-0156">Chromatin regulator</keyword>
<accession>R7QKR8</accession>
<evidence type="ECO:0000313" key="9">
    <source>
        <dbReference type="Proteomes" id="UP000012073"/>
    </source>
</evidence>
<dbReference type="InterPro" id="IPR001680">
    <property type="entry name" value="WD40_rpt"/>
</dbReference>
<dbReference type="OrthoDB" id="427795at2759"/>
<feature type="domain" description="Histone-binding protein RBBP4-like N-terminal" evidence="7">
    <location>
        <begin position="17"/>
        <end position="94"/>
    </location>
</feature>
<dbReference type="GeneID" id="17325555"/>
<protein>
    <recommendedName>
        <fullName evidence="7">Histone-binding protein RBBP4-like N-terminal domain-containing protein</fullName>
    </recommendedName>
</protein>
<keyword evidence="2 6" id="KW-0853">WD repeat</keyword>
<dbReference type="AlphaFoldDB" id="R7QKR8"/>
<dbReference type="PROSITE" id="PS00678">
    <property type="entry name" value="WD_REPEATS_1"/>
    <property type="match status" value="2"/>
</dbReference>
<dbReference type="Proteomes" id="UP000012073">
    <property type="component" value="Unassembled WGS sequence"/>
</dbReference>
<sequence length="476" mass="53371">MPTPVQPVGSLNADARFEIWKDQHVPLLYDWLSSRNLVWPHEALRWGALSPDENRSRERTVISNGAPSITRALYLAERTGPSKNDPNTLLHFDVKVTPELSCKPQDIAKPWLNEAVVLERADQMSTRSFWLRKRIIHPGEVNRIRLAAPGVVITHTDNPHLFVWDFNMQPARAKDEMTASVPTVTLVGHHDDADYALDVAPPPNLDSDAGQADTWIVSGGRDCSVLVWCLKDYQSMGPELMPRARMVGGRNMSPDLGHTNIVEDVSFNSHDRNIVVSVGRDSAMMLWDTRTTARPTSTVRKAHVGDINCCDAGGTDQYLIITGGSDHLIKVWDRRYLTNALGERKPIKTLHGHSNQVTNVMWNKYVPATLASGGEDGQVLLWNIKETDRRPAFSSGLYSVSPELMFRHVGHTQSPSKIVDFEWHPSESDPWCIASLSETVGEGGSTVQIWRISDLIYREKEEVAADLRQHARSRVY</sequence>
<dbReference type="InterPro" id="IPR036322">
    <property type="entry name" value="WD40_repeat_dom_sf"/>
</dbReference>
<dbReference type="InterPro" id="IPR022052">
    <property type="entry name" value="Histone-bd_RBBP4-like_N"/>
</dbReference>
<dbReference type="PROSITE" id="PS50082">
    <property type="entry name" value="WD_REPEATS_2"/>
    <property type="match status" value="3"/>
</dbReference>
<proteinExistence type="predicted"/>
<dbReference type="STRING" id="2769.R7QKR8"/>
<dbReference type="SMART" id="SM00320">
    <property type="entry name" value="WD40"/>
    <property type="match status" value="5"/>
</dbReference>
<dbReference type="PRINTS" id="PR00320">
    <property type="entry name" value="GPROTEINBRPT"/>
</dbReference>
<dbReference type="Gramene" id="CDF37970">
    <property type="protein sequence ID" value="CDF37970"/>
    <property type="gene ID" value="CHC_T00005968001"/>
</dbReference>
<evidence type="ECO:0000256" key="4">
    <source>
        <dbReference type="ARBA" id="ARBA00022853"/>
    </source>
</evidence>
<keyword evidence="5" id="KW-0539">Nucleus</keyword>
<keyword evidence="9" id="KW-1185">Reference proteome</keyword>
<evidence type="ECO:0000259" key="7">
    <source>
        <dbReference type="Pfam" id="PF12265"/>
    </source>
</evidence>
<keyword evidence="3" id="KW-0677">Repeat</keyword>
<dbReference type="InterPro" id="IPR020472">
    <property type="entry name" value="WD40_PAC1"/>
</dbReference>
<dbReference type="GO" id="GO:0006325">
    <property type="term" value="P:chromatin organization"/>
    <property type="evidence" value="ECO:0007669"/>
    <property type="project" value="UniProtKB-KW"/>
</dbReference>
<dbReference type="Pfam" id="PF12265">
    <property type="entry name" value="CAF1C_H4-bd"/>
    <property type="match status" value="1"/>
</dbReference>
<feature type="repeat" description="WD" evidence="6">
    <location>
        <begin position="255"/>
        <end position="297"/>
    </location>
</feature>
<dbReference type="KEGG" id="ccp:CHC_T00005968001"/>
<feature type="repeat" description="WD" evidence="6">
    <location>
        <begin position="316"/>
        <end position="333"/>
    </location>
</feature>
<comment type="subcellular location">
    <subcellularLocation>
        <location evidence="1">Nucleus</location>
    </subcellularLocation>
</comment>
<reference evidence="9" key="1">
    <citation type="journal article" date="2013" name="Proc. Natl. Acad. Sci. U.S.A.">
        <title>Genome structure and metabolic features in the red seaweed Chondrus crispus shed light on evolution of the Archaeplastida.</title>
        <authorList>
            <person name="Collen J."/>
            <person name="Porcel B."/>
            <person name="Carre W."/>
            <person name="Ball S.G."/>
            <person name="Chaparro C."/>
            <person name="Tonon T."/>
            <person name="Barbeyron T."/>
            <person name="Michel G."/>
            <person name="Noel B."/>
            <person name="Valentin K."/>
            <person name="Elias M."/>
            <person name="Artiguenave F."/>
            <person name="Arun A."/>
            <person name="Aury J.M."/>
            <person name="Barbosa-Neto J.F."/>
            <person name="Bothwell J.H."/>
            <person name="Bouget F.Y."/>
            <person name="Brillet L."/>
            <person name="Cabello-Hurtado F."/>
            <person name="Capella-Gutierrez S."/>
            <person name="Charrier B."/>
            <person name="Cladiere L."/>
            <person name="Cock J.M."/>
            <person name="Coelho S.M."/>
            <person name="Colleoni C."/>
            <person name="Czjzek M."/>
            <person name="Da Silva C."/>
            <person name="Delage L."/>
            <person name="Denoeud F."/>
            <person name="Deschamps P."/>
            <person name="Dittami S.M."/>
            <person name="Gabaldon T."/>
            <person name="Gachon C.M."/>
            <person name="Groisillier A."/>
            <person name="Herve C."/>
            <person name="Jabbari K."/>
            <person name="Katinka M."/>
            <person name="Kloareg B."/>
            <person name="Kowalczyk N."/>
            <person name="Labadie K."/>
            <person name="Leblanc C."/>
            <person name="Lopez P.J."/>
            <person name="McLachlan D.H."/>
            <person name="Meslet-Cladiere L."/>
            <person name="Moustafa A."/>
            <person name="Nehr Z."/>
            <person name="Nyvall Collen P."/>
            <person name="Panaud O."/>
            <person name="Partensky F."/>
            <person name="Poulain J."/>
            <person name="Rensing S.A."/>
            <person name="Rousvoal S."/>
            <person name="Samson G."/>
            <person name="Symeonidi A."/>
            <person name="Weissenbach J."/>
            <person name="Zambounis A."/>
            <person name="Wincker P."/>
            <person name="Boyen C."/>
        </authorList>
    </citation>
    <scope>NUCLEOTIDE SEQUENCE [LARGE SCALE GENOMIC DNA]</scope>
    <source>
        <strain evidence="9">cv. Stackhouse</strain>
    </source>
</reference>
<dbReference type="Pfam" id="PF00400">
    <property type="entry name" value="WD40"/>
    <property type="match status" value="3"/>
</dbReference>
<gene>
    <name evidence="8" type="ORF">CHC_T00005968001</name>
</gene>
<evidence type="ECO:0000256" key="3">
    <source>
        <dbReference type="ARBA" id="ARBA00022737"/>
    </source>
</evidence>
<feature type="repeat" description="WD" evidence="6">
    <location>
        <begin position="350"/>
        <end position="392"/>
    </location>
</feature>
<evidence type="ECO:0000256" key="5">
    <source>
        <dbReference type="ARBA" id="ARBA00023242"/>
    </source>
</evidence>
<name>R7QKR8_CHOCR</name>
<dbReference type="EMBL" id="HG001890">
    <property type="protein sequence ID" value="CDF37970.1"/>
    <property type="molecule type" value="Genomic_DNA"/>
</dbReference>
<evidence type="ECO:0000256" key="6">
    <source>
        <dbReference type="PROSITE-ProRule" id="PRU00221"/>
    </source>
</evidence>
<dbReference type="PhylomeDB" id="R7QKR8"/>
<dbReference type="OMA" id="VQWCPDR"/>
<dbReference type="RefSeq" id="XP_005717839.1">
    <property type="nucleotide sequence ID" value="XM_005717782.1"/>
</dbReference>
<evidence type="ECO:0000256" key="1">
    <source>
        <dbReference type="ARBA" id="ARBA00004123"/>
    </source>
</evidence>
<organism evidence="8 9">
    <name type="scientific">Chondrus crispus</name>
    <name type="common">Carrageen Irish moss</name>
    <name type="synonym">Polymorpha crispa</name>
    <dbReference type="NCBI Taxonomy" id="2769"/>
    <lineage>
        <taxon>Eukaryota</taxon>
        <taxon>Rhodophyta</taxon>
        <taxon>Florideophyceae</taxon>
        <taxon>Rhodymeniophycidae</taxon>
        <taxon>Gigartinales</taxon>
        <taxon>Gigartinaceae</taxon>
        <taxon>Chondrus</taxon>
    </lineage>
</organism>
<dbReference type="InterPro" id="IPR050459">
    <property type="entry name" value="WD_repeat_RBAP46/RBAP48/MSI1"/>
</dbReference>
<dbReference type="SUPFAM" id="SSF50978">
    <property type="entry name" value="WD40 repeat-like"/>
    <property type="match status" value="1"/>
</dbReference>
<dbReference type="InterPro" id="IPR019775">
    <property type="entry name" value="WD40_repeat_CS"/>
</dbReference>
<dbReference type="InterPro" id="IPR015943">
    <property type="entry name" value="WD40/YVTN_repeat-like_dom_sf"/>
</dbReference>
<dbReference type="Gene3D" id="2.130.10.10">
    <property type="entry name" value="YVTN repeat-like/Quinoprotein amine dehydrogenase"/>
    <property type="match status" value="1"/>
</dbReference>
<evidence type="ECO:0000256" key="2">
    <source>
        <dbReference type="ARBA" id="ARBA00022574"/>
    </source>
</evidence>
<dbReference type="PANTHER" id="PTHR22850">
    <property type="entry name" value="WD40 REPEAT FAMILY"/>
    <property type="match status" value="1"/>
</dbReference>
<dbReference type="GO" id="GO:0005634">
    <property type="term" value="C:nucleus"/>
    <property type="evidence" value="ECO:0007669"/>
    <property type="project" value="UniProtKB-SubCell"/>
</dbReference>